<dbReference type="EC" id="3.1.3.48" evidence="2"/>
<dbReference type="SMART" id="SM00181">
    <property type="entry name" value="EGF"/>
    <property type="match status" value="23"/>
</dbReference>
<dbReference type="PANTHER" id="PTHR19134:SF562">
    <property type="entry name" value="PROTEIN-TYROSINE-PHOSPHATASE"/>
    <property type="match status" value="1"/>
</dbReference>
<dbReference type="InterPro" id="IPR050348">
    <property type="entry name" value="Protein-Tyr_Phosphatase"/>
</dbReference>
<accession>A0AA89BT01</accession>
<sequence>MEIVPTGFYGVYCDQPCSSSCKGSCAKSTGHCDGECPNDRYGNFCEFLCSDGCSTDICDRDTGACSGSCNTGLYGTYCNNTCTTCDSQGCIKDSGQCLGSCVTGYHGPSCLDICTTGCLIAGCEKNTGNCIGNCKIGLYGSKCESRCDTCDSLGCTQSTGVCIGSCLPGYHGQTCTSVCAANCKNSLCDRSTGRCLGCNDGYFGADCDQTCSSTCQSNLCNQNTGFCTLDCPNGRYGLTCADNCSSTCYQNRCNRTSGFCFSCDDGYFGDTCLSRCSDNCETGTCDRNSGICLGSCKAGFYGLSCRIPCLSSCINECDQTSGQCIGDCPVTKYGSFCQNDCNSNCVNGICSKTSGYCSVGCGVGTFGNMCEFSCPNCDQAGCNRSSGECLTGCKVGFYGTFCNMTCNSGCDSSGCNRTTGYCSGSCDIGRFGNMCDMNCNINCDDSGCGRSNGYCTGNCDAGHYGPDCSQDCSQYCKTGTCDRNAGTCAECIVGYYGAFCNSTCDKCDSSGCNQAQGKCIGSCLAGYHDGCENGYHGENCQLACGVNCASNVCSQSDGRCLTGCKSGYYGSSCQNTCSTSCISGVCDQSTGDCSACAMSYYGPTCANRCNSNCINRDCDQEGTCKQGCMNGYWGDMCDKDCGGCDNCERDFGCTGCPDGKWGSTCQSDCSTNCLRSTTGQLTCNRDDGSCACVEGYYGSLCNMACNNNANCVGNACLQIAGTCAGNCVNGYYRPNCDESCPTQCKDRACDRISGDCTLGCNNGYYGSKCDFSCVNGCGVCNFQTGACESCGTNRYGDQCQYTCSVNCNSPSNSVKICHGQTGHCNYNCKAGWYGLTCDTRCEGYCKDNTCDRNTGRCPGDCLLGWYGVNVCNQSCPNCVAVGGTACEKDTGRCIHGCADGFHGQRCTDSCSSRCYLNKCSSQSMCTEGCVTGYWGSDCSSECSANCLGGCTLTSGNCVQCKVGFTGGTCAAAVTGDDTSSSNLVLIVGVSCAGGVVLLIIIIGVACCQRRQSRHQHKKRMILEMGNGNGWTFDDERMSDPNQIRYEKMSALNYSVNGSSQHYNGVARQSEINYAFDDQVKDDVYVTVSAEVVPVDQFPKYVARLTATDMAFQNQHESLPTGLTDTHEEALKLENHSKNRYKNIYPYDNSRVILETDEDQLNSGMDYINASRIEGFESSKTYIAAQGPTEHTVDDFWRMIWQEVCSNIVMLTNSVEGGVMKCKKYWPEEKQMETYGKITVTNNYKEEYADFTITNLTVMNSGGKLEVRHLHFTSWPDKDVPQYVTPMVEFSQKVRSYIDDTPLLVHCSAGIGRSGTFIALDKLLDQAASEDRVSVYQCVLNMRKERVNMIQTAEQYKFLHEALLEAIQSRNITVTREEFRQYFDSMMEYTPGSSERKLDKQFKRIKSSSDHINTEAALLPENSHKNRNQNILASDDCRVFLWSSIHGSNDYINAIHVPNYRNRYAYIITEMPQYRTLIDFCRLVHQEECRTIINMDLEERDESEDSGKYWTETNQSVGCGPFQMIVTDTKTKGNFICRSIDFKYNVGDDKGTVSIRQYQVTCWPRECPAPSSAEALIDLIHDVAGWQDLSGNHPILVHCMNGAYRSGLMCLALTCCDRLRTDGDVCVPHALSHLRARRPQVVPYFPQYKFCHEVITKFIEKGE</sequence>
<evidence type="ECO:0000259" key="7">
    <source>
        <dbReference type="PROSITE" id="PS50056"/>
    </source>
</evidence>
<dbReference type="Gene3D" id="2.170.300.10">
    <property type="entry name" value="Tie2 ligand-binding domain superfamily"/>
    <property type="match status" value="2"/>
</dbReference>
<feature type="domain" description="Tyrosine specific protein phosphatases" evidence="7">
    <location>
        <begin position="1573"/>
        <end position="1648"/>
    </location>
</feature>
<evidence type="ECO:0000313" key="9">
    <source>
        <dbReference type="Proteomes" id="UP001186944"/>
    </source>
</evidence>
<evidence type="ECO:0000256" key="4">
    <source>
        <dbReference type="ARBA" id="ARBA00022912"/>
    </source>
</evidence>
<organism evidence="8 9">
    <name type="scientific">Pinctada imbricata</name>
    <name type="common">Atlantic pearl-oyster</name>
    <name type="synonym">Pinctada martensii</name>
    <dbReference type="NCBI Taxonomy" id="66713"/>
    <lineage>
        <taxon>Eukaryota</taxon>
        <taxon>Metazoa</taxon>
        <taxon>Spiralia</taxon>
        <taxon>Lophotrochozoa</taxon>
        <taxon>Mollusca</taxon>
        <taxon>Bivalvia</taxon>
        <taxon>Autobranchia</taxon>
        <taxon>Pteriomorphia</taxon>
        <taxon>Pterioida</taxon>
        <taxon>Pterioidea</taxon>
        <taxon>Pteriidae</taxon>
        <taxon>Pinctada</taxon>
    </lineage>
</organism>
<dbReference type="FunFam" id="3.90.190.10:FF:000102">
    <property type="entry name" value="Receptor-type tyrosine-protein phosphatase"/>
    <property type="match status" value="1"/>
</dbReference>
<comment type="caution">
    <text evidence="8">The sequence shown here is derived from an EMBL/GenBank/DDBJ whole genome shotgun (WGS) entry which is preliminary data.</text>
</comment>
<dbReference type="GO" id="GO:0004725">
    <property type="term" value="F:protein tyrosine phosphatase activity"/>
    <property type="evidence" value="ECO:0007669"/>
    <property type="project" value="UniProtKB-EC"/>
</dbReference>
<keyword evidence="9" id="KW-1185">Reference proteome</keyword>
<comment type="catalytic activity">
    <reaction evidence="5">
        <text>O-phospho-L-tyrosyl-[protein] + H2O = L-tyrosyl-[protein] + phosphate</text>
        <dbReference type="Rhea" id="RHEA:10684"/>
        <dbReference type="Rhea" id="RHEA-COMP:10136"/>
        <dbReference type="Rhea" id="RHEA-COMP:20101"/>
        <dbReference type="ChEBI" id="CHEBI:15377"/>
        <dbReference type="ChEBI" id="CHEBI:43474"/>
        <dbReference type="ChEBI" id="CHEBI:46858"/>
        <dbReference type="ChEBI" id="CHEBI:61978"/>
        <dbReference type="EC" id="3.1.3.48"/>
    </reaction>
</comment>
<dbReference type="PANTHER" id="PTHR19134">
    <property type="entry name" value="RECEPTOR-TYPE TYROSINE-PROTEIN PHOSPHATASE"/>
    <property type="match status" value="1"/>
</dbReference>
<dbReference type="InterPro" id="IPR016130">
    <property type="entry name" value="Tyr_Pase_AS"/>
</dbReference>
<evidence type="ECO:0000256" key="2">
    <source>
        <dbReference type="ARBA" id="ARBA00013064"/>
    </source>
</evidence>
<dbReference type="FunFam" id="3.90.190.10:FF:000062">
    <property type="entry name" value="Receptor-type tyrosine-protein phosphatase kappa"/>
    <property type="match status" value="1"/>
</dbReference>
<evidence type="ECO:0000256" key="1">
    <source>
        <dbReference type="ARBA" id="ARBA00009580"/>
    </source>
</evidence>
<dbReference type="InterPro" id="IPR000242">
    <property type="entry name" value="PTP_cat"/>
</dbReference>
<dbReference type="InterPro" id="IPR000742">
    <property type="entry name" value="EGF"/>
</dbReference>
<dbReference type="InterPro" id="IPR029021">
    <property type="entry name" value="Prot-tyrosine_phosphatase-like"/>
</dbReference>
<dbReference type="SUPFAM" id="SSF52799">
    <property type="entry name" value="(Phosphotyrosine protein) phosphatases II"/>
    <property type="match status" value="2"/>
</dbReference>
<feature type="domain" description="Tyrosine specific protein phosphatases" evidence="7">
    <location>
        <begin position="1287"/>
        <end position="1356"/>
    </location>
</feature>
<dbReference type="SMART" id="SM00404">
    <property type="entry name" value="PTPc_motif"/>
    <property type="match status" value="2"/>
</dbReference>
<dbReference type="InterPro" id="IPR003595">
    <property type="entry name" value="Tyr_Pase_cat"/>
</dbReference>
<dbReference type="SMART" id="SM00194">
    <property type="entry name" value="PTPc"/>
    <property type="match status" value="2"/>
</dbReference>
<proteinExistence type="inferred from homology"/>
<keyword evidence="4" id="KW-0904">Protein phosphatase</keyword>
<dbReference type="InterPro" id="IPR000387">
    <property type="entry name" value="Tyr_Pase_dom"/>
</dbReference>
<dbReference type="CDD" id="cd00047">
    <property type="entry name" value="PTPc"/>
    <property type="match status" value="1"/>
</dbReference>
<evidence type="ECO:0000256" key="5">
    <source>
        <dbReference type="ARBA" id="ARBA00051722"/>
    </source>
</evidence>
<reference evidence="8" key="1">
    <citation type="submission" date="2019-08" db="EMBL/GenBank/DDBJ databases">
        <title>The improved chromosome-level genome for the pearl oyster Pinctada fucata martensii using PacBio sequencing and Hi-C.</title>
        <authorList>
            <person name="Zheng Z."/>
        </authorList>
    </citation>
    <scope>NUCLEOTIDE SEQUENCE</scope>
    <source>
        <strain evidence="8">ZZ-2019</strain>
        <tissue evidence="8">Adductor muscle</tissue>
    </source>
</reference>
<dbReference type="Proteomes" id="UP001186944">
    <property type="component" value="Unassembled WGS sequence"/>
</dbReference>
<dbReference type="PROSITE" id="PS50056">
    <property type="entry name" value="TYR_PHOSPHATASE_2"/>
    <property type="match status" value="2"/>
</dbReference>
<evidence type="ECO:0000313" key="8">
    <source>
        <dbReference type="EMBL" id="KAK3094575.1"/>
    </source>
</evidence>
<dbReference type="EMBL" id="VSWD01000008">
    <property type="protein sequence ID" value="KAK3094575.1"/>
    <property type="molecule type" value="Genomic_DNA"/>
</dbReference>
<dbReference type="PRINTS" id="PR00700">
    <property type="entry name" value="PRTYPHPHTASE"/>
</dbReference>
<dbReference type="PROSITE" id="PS50055">
    <property type="entry name" value="TYR_PHOSPHATASE_PTP"/>
    <property type="match status" value="2"/>
</dbReference>
<protein>
    <recommendedName>
        <fullName evidence="2">protein-tyrosine-phosphatase</fullName>
        <ecNumber evidence="2">3.1.3.48</ecNumber>
    </recommendedName>
</protein>
<evidence type="ECO:0000259" key="6">
    <source>
        <dbReference type="PROSITE" id="PS50055"/>
    </source>
</evidence>
<dbReference type="PROSITE" id="PS00383">
    <property type="entry name" value="TYR_PHOSPHATASE_1"/>
    <property type="match status" value="2"/>
</dbReference>
<dbReference type="Gene3D" id="3.90.190.10">
    <property type="entry name" value="Protein tyrosine phosphatase superfamily"/>
    <property type="match status" value="2"/>
</dbReference>
<dbReference type="InterPro" id="IPR009030">
    <property type="entry name" value="Growth_fac_rcpt_cys_sf"/>
</dbReference>
<feature type="domain" description="Tyrosine-protein phosphatase" evidence="6">
    <location>
        <begin position="1397"/>
        <end position="1657"/>
    </location>
</feature>
<gene>
    <name evidence="8" type="ORF">FSP39_003588</name>
</gene>
<evidence type="ECO:0000256" key="3">
    <source>
        <dbReference type="ARBA" id="ARBA00022801"/>
    </source>
</evidence>
<keyword evidence="3" id="KW-0378">Hydrolase</keyword>
<dbReference type="Pfam" id="PF00102">
    <property type="entry name" value="Y_phosphatase"/>
    <property type="match status" value="2"/>
</dbReference>
<name>A0AA89BT01_PINIB</name>
<dbReference type="SUPFAM" id="SSF57184">
    <property type="entry name" value="Growth factor receptor domain"/>
    <property type="match status" value="1"/>
</dbReference>
<feature type="domain" description="Tyrosine-protein phosphatase" evidence="6">
    <location>
        <begin position="1111"/>
        <end position="1365"/>
    </location>
</feature>
<comment type="similarity">
    <text evidence="1">Belongs to the protein-tyrosine phosphatase family.</text>
</comment>